<dbReference type="InterPro" id="IPR021255">
    <property type="entry name" value="DUF2807"/>
</dbReference>
<reference evidence="3 4" key="1">
    <citation type="submission" date="2020-08" db="EMBL/GenBank/DDBJ databases">
        <title>Sphingomonas sp. sand1-3 16S ribosomal RNA gene Genome sequencing and assembly.</title>
        <authorList>
            <person name="Kang M."/>
        </authorList>
    </citation>
    <scope>NUCLEOTIDE SEQUENCE [LARGE SCALE GENOMIC DNA]</scope>
    <source>
        <strain evidence="4">sand1-3</strain>
    </source>
</reference>
<dbReference type="AlphaFoldDB" id="A0A7G9L0U1"/>
<evidence type="ECO:0000259" key="2">
    <source>
        <dbReference type="Pfam" id="PF10988"/>
    </source>
</evidence>
<protein>
    <submittedName>
        <fullName evidence="3">DUF2807 domain-containing protein</fullName>
    </submittedName>
</protein>
<sequence length="232" mass="23461">MTARLCLAALIAATVPTAALAADRNYTVTGFDRIRVDGPYRVQLVTGVAPFARASGTAAAIDGIDVQVQGRTLIVRKSQSNWGNYPDDNPGPVLLKVGTHELTALYVNGAGSLSVDKVRGMGFELSLIGSGAVEIAGLDVDRLNASVKGSGSARLAGKAARAMTNISGTGLVDAAALAVKDATASAEGAAVLRLNASNTAKINALGTATVEMTGRADCTVKTSGSSLVSGCR</sequence>
<proteinExistence type="predicted"/>
<keyword evidence="1" id="KW-0732">Signal</keyword>
<dbReference type="KEGG" id="ssau:H8M03_09435"/>
<dbReference type="Proteomes" id="UP000515861">
    <property type="component" value="Chromosome"/>
</dbReference>
<accession>A0A7G9L0U1</accession>
<organism evidence="3 4">
    <name type="scientific">Sphingomonas sabuli</name>
    <dbReference type="NCBI Taxonomy" id="2764186"/>
    <lineage>
        <taxon>Bacteria</taxon>
        <taxon>Pseudomonadati</taxon>
        <taxon>Pseudomonadota</taxon>
        <taxon>Alphaproteobacteria</taxon>
        <taxon>Sphingomonadales</taxon>
        <taxon>Sphingomonadaceae</taxon>
        <taxon>Sphingomonas</taxon>
    </lineage>
</organism>
<gene>
    <name evidence="3" type="ORF">H8M03_09435</name>
</gene>
<feature type="domain" description="Putative auto-transporter adhesin head GIN" evidence="2">
    <location>
        <begin position="31"/>
        <end position="215"/>
    </location>
</feature>
<dbReference type="Pfam" id="PF10988">
    <property type="entry name" value="DUF2807"/>
    <property type="match status" value="1"/>
</dbReference>
<keyword evidence="4" id="KW-1185">Reference proteome</keyword>
<evidence type="ECO:0000313" key="3">
    <source>
        <dbReference type="EMBL" id="QNM82240.1"/>
    </source>
</evidence>
<feature type="signal peptide" evidence="1">
    <location>
        <begin position="1"/>
        <end position="21"/>
    </location>
</feature>
<name>A0A7G9L0U1_9SPHN</name>
<dbReference type="EMBL" id="CP060697">
    <property type="protein sequence ID" value="QNM82240.1"/>
    <property type="molecule type" value="Genomic_DNA"/>
</dbReference>
<feature type="chain" id="PRO_5028979778" evidence="1">
    <location>
        <begin position="22"/>
        <end position="232"/>
    </location>
</feature>
<dbReference type="RefSeq" id="WP_187479195.1">
    <property type="nucleotide sequence ID" value="NZ_CP060697.1"/>
</dbReference>
<evidence type="ECO:0000313" key="4">
    <source>
        <dbReference type="Proteomes" id="UP000515861"/>
    </source>
</evidence>
<dbReference type="Gene3D" id="2.160.20.120">
    <property type="match status" value="1"/>
</dbReference>
<evidence type="ECO:0000256" key="1">
    <source>
        <dbReference type="SAM" id="SignalP"/>
    </source>
</evidence>